<evidence type="ECO:0000256" key="3">
    <source>
        <dbReference type="ARBA" id="ARBA00022679"/>
    </source>
</evidence>
<feature type="domain" description="RNA polymerase sigma factor 54 core-binding" evidence="11">
    <location>
        <begin position="110"/>
        <end position="301"/>
    </location>
</feature>
<evidence type="ECO:0000256" key="5">
    <source>
        <dbReference type="ARBA" id="ARBA00023015"/>
    </source>
</evidence>
<keyword evidence="6" id="KW-0731">Sigma factor</keyword>
<dbReference type="InterPro" id="IPR007046">
    <property type="entry name" value="RNA_pol_sigma_54_core-bd"/>
</dbReference>
<evidence type="ECO:0000256" key="9">
    <source>
        <dbReference type="SAM" id="MobiDB-lite"/>
    </source>
</evidence>
<evidence type="ECO:0000256" key="7">
    <source>
        <dbReference type="ARBA" id="ARBA00023125"/>
    </source>
</evidence>
<dbReference type="GO" id="GO:0016987">
    <property type="term" value="F:sigma factor activity"/>
    <property type="evidence" value="ECO:0007669"/>
    <property type="project" value="UniProtKB-KW"/>
</dbReference>
<keyword evidence="4" id="KW-0548">Nucleotidyltransferase</keyword>
<dbReference type="PROSITE" id="PS00718">
    <property type="entry name" value="SIGMA54_2"/>
    <property type="match status" value="1"/>
</dbReference>
<dbReference type="InterPro" id="IPR038709">
    <property type="entry name" value="RpoN_core-bd_sf"/>
</dbReference>
<dbReference type="InterPro" id="IPR000394">
    <property type="entry name" value="RNA_pol_sigma_54"/>
</dbReference>
<evidence type="ECO:0000259" key="11">
    <source>
        <dbReference type="Pfam" id="PF04963"/>
    </source>
</evidence>
<dbReference type="PRINTS" id="PR00045">
    <property type="entry name" value="SIGMA54FCT"/>
</dbReference>
<comment type="similarity">
    <text evidence="1">Belongs to the sigma-54 factor family.</text>
</comment>
<evidence type="ECO:0000256" key="2">
    <source>
        <dbReference type="ARBA" id="ARBA00022478"/>
    </source>
</evidence>
<protein>
    <submittedName>
        <fullName evidence="12">RNA polymerase sigma-54 factor</fullName>
    </submittedName>
</protein>
<accession>A0A432MDX1</accession>
<dbReference type="Pfam" id="PF04552">
    <property type="entry name" value="Sigma54_DBD"/>
    <property type="match status" value="1"/>
</dbReference>
<keyword evidence="5" id="KW-0805">Transcription regulation</keyword>
<comment type="caution">
    <text evidence="12">The sequence shown here is derived from an EMBL/GenBank/DDBJ whole genome shotgun (WGS) entry which is preliminary data.</text>
</comment>
<name>A0A432MDX1_9BACT</name>
<reference evidence="12 13" key="1">
    <citation type="submission" date="2018-12" db="EMBL/GenBank/DDBJ databases">
        <authorList>
            <person name="Toschakov S.V."/>
        </authorList>
    </citation>
    <scope>NUCLEOTIDE SEQUENCE [LARGE SCALE GENOMIC DNA]</scope>
    <source>
        <strain evidence="12 13">GM2012</strain>
    </source>
</reference>
<evidence type="ECO:0000313" key="13">
    <source>
        <dbReference type="Proteomes" id="UP000280296"/>
    </source>
</evidence>
<dbReference type="Pfam" id="PF00309">
    <property type="entry name" value="Sigma54_AID"/>
    <property type="match status" value="1"/>
</dbReference>
<evidence type="ECO:0000256" key="6">
    <source>
        <dbReference type="ARBA" id="ARBA00023082"/>
    </source>
</evidence>
<reference evidence="12 13" key="2">
    <citation type="submission" date="2019-01" db="EMBL/GenBank/DDBJ databases">
        <title>Tautonia sociabilis, a novel thermotolerant planctomycete of Isosphaeraceae family, isolated from a 4000 m deep subterranean habitat.</title>
        <authorList>
            <person name="Kovaleva O.L."/>
            <person name="Elcheninov A.G."/>
            <person name="Van Heerden E."/>
            <person name="Toshchakov S.V."/>
            <person name="Novikov A."/>
            <person name="Bonch-Osmolovskaya E.A."/>
            <person name="Kublanov I.V."/>
        </authorList>
    </citation>
    <scope>NUCLEOTIDE SEQUENCE [LARGE SCALE GENOMIC DNA]</scope>
    <source>
        <strain evidence="12 13">GM2012</strain>
    </source>
</reference>
<keyword evidence="3" id="KW-0808">Transferase</keyword>
<dbReference type="GO" id="GO:0016779">
    <property type="term" value="F:nucleotidyltransferase activity"/>
    <property type="evidence" value="ECO:0007669"/>
    <property type="project" value="UniProtKB-KW"/>
</dbReference>
<evidence type="ECO:0000259" key="10">
    <source>
        <dbReference type="Pfam" id="PF04552"/>
    </source>
</evidence>
<dbReference type="PIRSF" id="PIRSF000774">
    <property type="entry name" value="RpoN"/>
    <property type="match status" value="1"/>
</dbReference>
<keyword evidence="13" id="KW-1185">Reference proteome</keyword>
<keyword evidence="7" id="KW-0238">DNA-binding</keyword>
<dbReference type="GO" id="GO:0001216">
    <property type="term" value="F:DNA-binding transcription activator activity"/>
    <property type="evidence" value="ECO:0007669"/>
    <property type="project" value="InterPro"/>
</dbReference>
<dbReference type="OrthoDB" id="9814402at2"/>
<evidence type="ECO:0000256" key="1">
    <source>
        <dbReference type="ARBA" id="ARBA00008798"/>
    </source>
</evidence>
<evidence type="ECO:0000256" key="4">
    <source>
        <dbReference type="ARBA" id="ARBA00022695"/>
    </source>
</evidence>
<dbReference type="PANTHER" id="PTHR32248">
    <property type="entry name" value="RNA POLYMERASE SIGMA-54 FACTOR"/>
    <property type="match status" value="1"/>
</dbReference>
<sequence length="475" mass="54162">MRLDTSQQLRTDMRMRMAPRMIQSMEILQLPWLALQERIDQELIENPLLEDLRESVAPEGQVEEPPAEEEDKPDETEIYDDWDNWDTSGEMHRPSRAALAEESDRKHDAMQNMASRPPSLHDYLTEQLSFPDIPPSVRGLAESIISNLDENGYLTGLDLTDLVRMAGGSVTFEEAERALKLVQGLDPPGVGARDLRECLLLQLTPETPHVDVLRVLISDHLDDIQQNRLPTIEKKSGLTLAEIKEGLEQLRRLNPKPGARYHPETAQYVVPDLIVEPDEHGDYQVRLVDDHSPQLTISRRYQRMLKDRNGDPAARAFIQKKLQSARWLIESIEQRRNTLLKVAKAIIAHQRDFLDKGPEAIQPLKMQQIADQVGVHVTTVSRAVDDKWVQTPRGIFALKRFFGGGTLSADGEEVAWDTIKQKLTEIIAKEDKSKPLSDEEIVEELGRQGLTVARRTVTKYRKALRIPSSRQRKEF</sequence>
<dbReference type="Gene3D" id="1.10.10.1330">
    <property type="entry name" value="RNA polymerase sigma-54 factor, core-binding domain"/>
    <property type="match status" value="1"/>
</dbReference>
<gene>
    <name evidence="12" type="primary">rpoN</name>
    <name evidence="12" type="ORF">TsocGM_22380</name>
</gene>
<dbReference type="PROSITE" id="PS50044">
    <property type="entry name" value="SIGMA54_3"/>
    <property type="match status" value="1"/>
</dbReference>
<dbReference type="PANTHER" id="PTHR32248:SF4">
    <property type="entry name" value="RNA POLYMERASE SIGMA-54 FACTOR"/>
    <property type="match status" value="1"/>
</dbReference>
<dbReference type="Pfam" id="PF04963">
    <property type="entry name" value="Sigma54_CBD"/>
    <property type="match status" value="1"/>
</dbReference>
<feature type="region of interest" description="Disordered" evidence="9">
    <location>
        <begin position="56"/>
        <end position="114"/>
    </location>
</feature>
<evidence type="ECO:0000256" key="8">
    <source>
        <dbReference type="ARBA" id="ARBA00023163"/>
    </source>
</evidence>
<organism evidence="12 13">
    <name type="scientific">Tautonia sociabilis</name>
    <dbReference type="NCBI Taxonomy" id="2080755"/>
    <lineage>
        <taxon>Bacteria</taxon>
        <taxon>Pseudomonadati</taxon>
        <taxon>Planctomycetota</taxon>
        <taxon>Planctomycetia</taxon>
        <taxon>Isosphaerales</taxon>
        <taxon>Isosphaeraceae</taxon>
        <taxon>Tautonia</taxon>
    </lineage>
</organism>
<proteinExistence type="inferred from homology"/>
<keyword evidence="2" id="KW-0240">DNA-directed RNA polymerase</keyword>
<feature type="domain" description="RNA polymerase sigma factor 54 DNA-binding" evidence="10">
    <location>
        <begin position="316"/>
        <end position="473"/>
    </location>
</feature>
<feature type="compositionally biased region" description="Acidic residues" evidence="9">
    <location>
        <begin position="61"/>
        <end position="84"/>
    </location>
</feature>
<dbReference type="Gene3D" id="1.10.10.60">
    <property type="entry name" value="Homeodomain-like"/>
    <property type="match status" value="1"/>
</dbReference>
<dbReference type="GO" id="GO:0006352">
    <property type="term" value="P:DNA-templated transcription initiation"/>
    <property type="evidence" value="ECO:0007669"/>
    <property type="project" value="InterPro"/>
</dbReference>
<dbReference type="Proteomes" id="UP000280296">
    <property type="component" value="Unassembled WGS sequence"/>
</dbReference>
<dbReference type="RefSeq" id="WP_126727687.1">
    <property type="nucleotide sequence ID" value="NZ_RYZH01000062.1"/>
</dbReference>
<keyword evidence="8" id="KW-0804">Transcription</keyword>
<dbReference type="GO" id="GO:0003677">
    <property type="term" value="F:DNA binding"/>
    <property type="evidence" value="ECO:0007669"/>
    <property type="project" value="UniProtKB-KW"/>
</dbReference>
<dbReference type="NCBIfam" id="TIGR02395">
    <property type="entry name" value="rpoN_sigma"/>
    <property type="match status" value="1"/>
</dbReference>
<dbReference type="InterPro" id="IPR007634">
    <property type="entry name" value="RNA_pol_sigma_54_DNA-bd"/>
</dbReference>
<dbReference type="AlphaFoldDB" id="A0A432MDX1"/>
<evidence type="ECO:0000313" key="12">
    <source>
        <dbReference type="EMBL" id="RUL83301.1"/>
    </source>
</evidence>
<dbReference type="GO" id="GO:0000428">
    <property type="term" value="C:DNA-directed RNA polymerase complex"/>
    <property type="evidence" value="ECO:0007669"/>
    <property type="project" value="UniProtKB-KW"/>
</dbReference>
<dbReference type="EMBL" id="RYZH01000062">
    <property type="protein sequence ID" value="RUL83301.1"/>
    <property type="molecule type" value="Genomic_DNA"/>
</dbReference>